<comment type="caution">
    <text evidence="2">The sequence shown here is derived from an EMBL/GenBank/DDBJ whole genome shotgun (WGS) entry which is preliminary data.</text>
</comment>
<name>K2N8E3_TRYCR</name>
<organism evidence="2 3">
    <name type="scientific">Trypanosoma cruzi marinkellei</name>
    <dbReference type="NCBI Taxonomy" id="85056"/>
    <lineage>
        <taxon>Eukaryota</taxon>
        <taxon>Discoba</taxon>
        <taxon>Euglenozoa</taxon>
        <taxon>Kinetoplastea</taxon>
        <taxon>Metakinetoplastina</taxon>
        <taxon>Trypanosomatida</taxon>
        <taxon>Trypanosomatidae</taxon>
        <taxon>Trypanosoma</taxon>
        <taxon>Schizotrypanum</taxon>
    </lineage>
</organism>
<evidence type="ECO:0000256" key="1">
    <source>
        <dbReference type="SAM" id="MobiDB-lite"/>
    </source>
</evidence>
<accession>K2N8E3</accession>
<feature type="compositionally biased region" description="Low complexity" evidence="1">
    <location>
        <begin position="77"/>
        <end position="87"/>
    </location>
</feature>
<dbReference type="Proteomes" id="UP000007350">
    <property type="component" value="Unassembled WGS sequence"/>
</dbReference>
<evidence type="ECO:0000313" key="3">
    <source>
        <dbReference type="Proteomes" id="UP000007350"/>
    </source>
</evidence>
<reference evidence="2 3" key="1">
    <citation type="journal article" date="2012" name="BMC Genomics">
        <title>Comparative genomic analysis of human infective Trypanosoma cruzi lineages with the bat-restricted subspecies T. cruzi marinkellei.</title>
        <authorList>
            <person name="Franzen O."/>
            <person name="Talavera-Lopez C."/>
            <person name="Ochaya S."/>
            <person name="Butler C.E."/>
            <person name="Messenger L.A."/>
            <person name="Lewis M.D."/>
            <person name="Llewellyn M.S."/>
            <person name="Marinkelle C.J."/>
            <person name="Tyler K.M."/>
            <person name="Miles M.A."/>
            <person name="Andersson B."/>
        </authorList>
    </citation>
    <scope>NUCLEOTIDE SEQUENCE [LARGE SCALE GENOMIC DNA]</scope>
    <source>
        <strain evidence="2 3">B7</strain>
    </source>
</reference>
<dbReference type="EMBL" id="AHKC01009000">
    <property type="protein sequence ID" value="EKF34154.1"/>
    <property type="molecule type" value="Genomic_DNA"/>
</dbReference>
<proteinExistence type="predicted"/>
<gene>
    <name evidence="2" type="ORF">MOQ_002390</name>
</gene>
<feature type="non-terminal residue" evidence="2">
    <location>
        <position position="1"/>
    </location>
</feature>
<evidence type="ECO:0000313" key="2">
    <source>
        <dbReference type="EMBL" id="EKF34154.1"/>
    </source>
</evidence>
<keyword evidence="3" id="KW-1185">Reference proteome</keyword>
<feature type="region of interest" description="Disordered" evidence="1">
    <location>
        <begin position="1"/>
        <end position="95"/>
    </location>
</feature>
<sequence>AGGEEVAPDAPTGNGVISPNDTAGAPQEAEKKSDLPCNDDVADDGVTSVVGQPAGDEAASDRTGGGATTAGPKGSDAADAAPCAVDPPRSDADAAVGRGDWEADVTDAPPPIHGNNATAAVSVPVRRRGTTVLGGGMDSVARRGDCGCFLRGPHSAVVAQWKQSLPIDMPSYMHAPCALCLTLCVVLEYFRCTVLLLCCLLMQRHHTALFHCFSFCLVF</sequence>
<dbReference type="AlphaFoldDB" id="K2N8E3"/>
<protein>
    <submittedName>
        <fullName evidence="2">Uncharacterized protein</fullName>
    </submittedName>
</protein>